<reference evidence="2" key="2">
    <citation type="journal article" date="2021" name="PeerJ">
        <title>Extensive microbial diversity within the chicken gut microbiome revealed by metagenomics and culture.</title>
        <authorList>
            <person name="Gilroy R."/>
            <person name="Ravi A."/>
            <person name="Getino M."/>
            <person name="Pursley I."/>
            <person name="Horton D.L."/>
            <person name="Alikhan N.F."/>
            <person name="Baker D."/>
            <person name="Gharbi K."/>
            <person name="Hall N."/>
            <person name="Watson M."/>
            <person name="Adriaenssens E.M."/>
            <person name="Foster-Nyarko E."/>
            <person name="Jarju S."/>
            <person name="Secka A."/>
            <person name="Antonio M."/>
            <person name="Oren A."/>
            <person name="Chaudhuri R.R."/>
            <person name="La Ragione R."/>
            <person name="Hildebrand F."/>
            <person name="Pallen M.J."/>
        </authorList>
    </citation>
    <scope>NUCLEOTIDE SEQUENCE</scope>
    <source>
        <strain evidence="2">CHK158-818</strain>
    </source>
</reference>
<sequence length="212" mass="24457">MRRILFCLLFLLGSFSLSVLSQSASDMLIMMPDDLIPQLTVNNRKDMVDFAKLDRADNVMNRFGGHSRITSLSENFLEVSLSEQSSMQLKILPYRDTIIVGVIHTVSAPVRDSRIAFYTTDWEDMQTAELWEIPDAEDFAATKKSKDFRDAISLLDMWLAEYSFDKDDNYITVRQTVGEYLPEEIAAKVTPYLSDQPLRYEWTGKRFKKAKQ</sequence>
<keyword evidence="1" id="KW-0732">Signal</keyword>
<dbReference type="InterPro" id="IPR021670">
    <property type="entry name" value="DUF3256"/>
</dbReference>
<feature type="chain" id="PRO_5039257854" evidence="1">
    <location>
        <begin position="24"/>
        <end position="212"/>
    </location>
</feature>
<protein>
    <submittedName>
        <fullName evidence="2">DUF3256 family protein</fullName>
    </submittedName>
</protein>
<feature type="signal peptide" evidence="1">
    <location>
        <begin position="1"/>
        <end position="23"/>
    </location>
</feature>
<dbReference type="Proteomes" id="UP000824112">
    <property type="component" value="Unassembled WGS sequence"/>
</dbReference>
<dbReference type="EMBL" id="DVNA01000072">
    <property type="protein sequence ID" value="HIU54798.1"/>
    <property type="molecule type" value="Genomic_DNA"/>
</dbReference>
<comment type="caution">
    <text evidence="2">The sequence shown here is derived from an EMBL/GenBank/DDBJ whole genome shotgun (WGS) entry which is preliminary data.</text>
</comment>
<accession>A0A9D1M770</accession>
<gene>
    <name evidence="2" type="ORF">IAB03_03205</name>
</gene>
<dbReference type="AlphaFoldDB" id="A0A9D1M770"/>
<dbReference type="SUPFAM" id="SSF160925">
    <property type="entry name" value="PG1388-like"/>
    <property type="match status" value="1"/>
</dbReference>
<evidence type="ECO:0000256" key="1">
    <source>
        <dbReference type="SAM" id="SignalP"/>
    </source>
</evidence>
<reference evidence="2" key="1">
    <citation type="submission" date="2020-10" db="EMBL/GenBank/DDBJ databases">
        <authorList>
            <person name="Gilroy R."/>
        </authorList>
    </citation>
    <scope>NUCLEOTIDE SEQUENCE</scope>
    <source>
        <strain evidence="2">CHK158-818</strain>
    </source>
</reference>
<dbReference type="Pfam" id="PF11644">
    <property type="entry name" value="DUF3256"/>
    <property type="match status" value="1"/>
</dbReference>
<proteinExistence type="predicted"/>
<evidence type="ECO:0000313" key="2">
    <source>
        <dbReference type="EMBL" id="HIU54798.1"/>
    </source>
</evidence>
<evidence type="ECO:0000313" key="3">
    <source>
        <dbReference type="Proteomes" id="UP000824112"/>
    </source>
</evidence>
<name>A0A9D1M770_9BACT</name>
<organism evidence="2 3">
    <name type="scientific">Candidatus Gallibacteroides avistercoris</name>
    <dbReference type="NCBI Taxonomy" id="2840833"/>
    <lineage>
        <taxon>Bacteria</taxon>
        <taxon>Pseudomonadati</taxon>
        <taxon>Bacteroidota</taxon>
        <taxon>Bacteroidia</taxon>
        <taxon>Bacteroidales</taxon>
        <taxon>Bacteroidaceae</taxon>
        <taxon>Bacteroidaceae incertae sedis</taxon>
        <taxon>Candidatus Gallibacteroides</taxon>
    </lineage>
</organism>